<protein>
    <submittedName>
        <fullName evidence="1">Uncharacterized protein</fullName>
    </submittedName>
</protein>
<dbReference type="Proteomes" id="UP000091857">
    <property type="component" value="Chromosome 7"/>
</dbReference>
<organism evidence="1 2">
    <name type="scientific">Manihot esculenta</name>
    <name type="common">Cassava</name>
    <name type="synonym">Jatropha manihot</name>
    <dbReference type="NCBI Taxonomy" id="3983"/>
    <lineage>
        <taxon>Eukaryota</taxon>
        <taxon>Viridiplantae</taxon>
        <taxon>Streptophyta</taxon>
        <taxon>Embryophyta</taxon>
        <taxon>Tracheophyta</taxon>
        <taxon>Spermatophyta</taxon>
        <taxon>Magnoliopsida</taxon>
        <taxon>eudicotyledons</taxon>
        <taxon>Gunneridae</taxon>
        <taxon>Pentapetalae</taxon>
        <taxon>rosids</taxon>
        <taxon>fabids</taxon>
        <taxon>Malpighiales</taxon>
        <taxon>Euphorbiaceae</taxon>
        <taxon>Crotonoideae</taxon>
        <taxon>Manihoteae</taxon>
        <taxon>Manihot</taxon>
    </lineage>
</organism>
<dbReference type="EMBL" id="CM004393">
    <property type="protein sequence ID" value="KAG8651455.1"/>
    <property type="molecule type" value="Genomic_DNA"/>
</dbReference>
<sequence>MGLPDHPLTPSRAMHYRGSLRSYATNQPNWRLLLPSLVSLATAYNPTAAKEYSV</sequence>
<accession>A0ACB7HHK7</accession>
<evidence type="ECO:0000313" key="2">
    <source>
        <dbReference type="Proteomes" id="UP000091857"/>
    </source>
</evidence>
<name>A0ACB7HHK7_MANES</name>
<reference evidence="2" key="1">
    <citation type="journal article" date="2016" name="Nat. Biotechnol.">
        <title>Sequencing wild and cultivated cassava and related species reveals extensive interspecific hybridization and genetic diversity.</title>
        <authorList>
            <person name="Bredeson J.V."/>
            <person name="Lyons J.B."/>
            <person name="Prochnik S.E."/>
            <person name="Wu G.A."/>
            <person name="Ha C.M."/>
            <person name="Edsinger-Gonzales E."/>
            <person name="Grimwood J."/>
            <person name="Schmutz J."/>
            <person name="Rabbi I.Y."/>
            <person name="Egesi C."/>
            <person name="Nauluvula P."/>
            <person name="Lebot V."/>
            <person name="Ndunguru J."/>
            <person name="Mkamilo G."/>
            <person name="Bart R.S."/>
            <person name="Setter T.L."/>
            <person name="Gleadow R.M."/>
            <person name="Kulakow P."/>
            <person name="Ferguson M.E."/>
            <person name="Rounsley S."/>
            <person name="Rokhsar D.S."/>
        </authorList>
    </citation>
    <scope>NUCLEOTIDE SEQUENCE [LARGE SCALE GENOMIC DNA]</scope>
    <source>
        <strain evidence="2">cv. AM560-2</strain>
    </source>
</reference>
<proteinExistence type="predicted"/>
<keyword evidence="2" id="KW-1185">Reference proteome</keyword>
<gene>
    <name evidence="1" type="ORF">MANES_07G129002v8</name>
</gene>
<comment type="caution">
    <text evidence="1">The sequence shown here is derived from an EMBL/GenBank/DDBJ whole genome shotgun (WGS) entry which is preliminary data.</text>
</comment>
<evidence type="ECO:0000313" key="1">
    <source>
        <dbReference type="EMBL" id="KAG8651455.1"/>
    </source>
</evidence>